<dbReference type="EMBL" id="JAWZZT010000022">
    <property type="protein sequence ID" value="MDX7017005.1"/>
    <property type="molecule type" value="Genomic_DNA"/>
</dbReference>
<organism evidence="1 2">
    <name type="scientific">Klebsiella aerogenes</name>
    <name type="common">Enterobacter aerogenes</name>
    <dbReference type="NCBI Taxonomy" id="548"/>
    <lineage>
        <taxon>Bacteria</taxon>
        <taxon>Pseudomonadati</taxon>
        <taxon>Pseudomonadota</taxon>
        <taxon>Gammaproteobacteria</taxon>
        <taxon>Enterobacterales</taxon>
        <taxon>Enterobacteriaceae</taxon>
        <taxon>Klebsiella/Raoultella group</taxon>
        <taxon>Klebsiella</taxon>
    </lineage>
</organism>
<evidence type="ECO:0000313" key="2">
    <source>
        <dbReference type="Proteomes" id="UP001279012"/>
    </source>
</evidence>
<proteinExistence type="predicted"/>
<feature type="non-terminal residue" evidence="1">
    <location>
        <position position="1"/>
    </location>
</feature>
<dbReference type="AlphaFoldDB" id="A0AAW9E742"/>
<protein>
    <submittedName>
        <fullName evidence="1">Uncharacterized protein</fullName>
    </submittedName>
</protein>
<name>A0AAW9E742_KLEAE</name>
<comment type="caution">
    <text evidence="1">The sequence shown here is derived from an EMBL/GenBank/DDBJ whole genome shotgun (WGS) entry which is preliminary data.</text>
</comment>
<gene>
    <name evidence="1" type="ORF">SJ059_21360</name>
</gene>
<dbReference type="RefSeq" id="WP_227504852.1">
    <property type="nucleotide sequence ID" value="NZ_JACJHF010000018.1"/>
</dbReference>
<dbReference type="Proteomes" id="UP001279012">
    <property type="component" value="Unassembled WGS sequence"/>
</dbReference>
<sequence>TGPFVFVFCGQTHRHLPGGAALTGATDRSPGYTACGKIPPLKSSLKLSHLPLADSTFCLFLVIVSYLDV</sequence>
<evidence type="ECO:0000313" key="1">
    <source>
        <dbReference type="EMBL" id="MDX7017005.1"/>
    </source>
</evidence>
<reference evidence="1" key="1">
    <citation type="submission" date="2023-11" db="EMBL/GenBank/DDBJ databases">
        <title>Detection of rare carbapenemases in Enterobacterales - comparison of two colorimetric and two CIM-based carbapenemase assays.</title>
        <authorList>
            <person name="Schaffarczyk L."/>
            <person name="Noster J."/>
            <person name="Stelzer Y."/>
            <person name="Sattler J."/>
            <person name="Gatermann S."/>
            <person name="Hamprecht A."/>
        </authorList>
    </citation>
    <scope>NUCLEOTIDE SEQUENCE</scope>
    <source>
        <strain evidence="1">CIM-Cont-037</strain>
    </source>
</reference>
<accession>A0AAW9E742</accession>